<comment type="caution">
    <text evidence="1">The sequence shown here is derived from an EMBL/GenBank/DDBJ whole genome shotgun (WGS) entry which is preliminary data.</text>
</comment>
<name>A0A645J915_9ZZZZ</name>
<evidence type="ECO:0000313" key="1">
    <source>
        <dbReference type="EMBL" id="MPN60148.1"/>
    </source>
</evidence>
<proteinExistence type="predicted"/>
<protein>
    <submittedName>
        <fullName evidence="1">Uncharacterized protein</fullName>
    </submittedName>
</protein>
<dbReference type="AlphaFoldDB" id="A0A645J915"/>
<reference evidence="1" key="1">
    <citation type="submission" date="2019-08" db="EMBL/GenBank/DDBJ databases">
        <authorList>
            <person name="Kucharzyk K."/>
            <person name="Murdoch R.W."/>
            <person name="Higgins S."/>
            <person name="Loffler F."/>
        </authorList>
    </citation>
    <scope>NUCLEOTIDE SEQUENCE</scope>
</reference>
<sequence>MVDDLKAGRSDGKLTKDEIATLKKKLQQKTYEKLSDPVLQLLSESAVDVQSLIAGAGEYWIDEAKRTQTILATELLSSD</sequence>
<dbReference type="EMBL" id="VSSQ01135052">
    <property type="protein sequence ID" value="MPN60148.1"/>
    <property type="molecule type" value="Genomic_DNA"/>
</dbReference>
<gene>
    <name evidence="1" type="ORF">SDC9_207873</name>
</gene>
<accession>A0A645J915</accession>
<organism evidence="1">
    <name type="scientific">bioreactor metagenome</name>
    <dbReference type="NCBI Taxonomy" id="1076179"/>
    <lineage>
        <taxon>unclassified sequences</taxon>
        <taxon>metagenomes</taxon>
        <taxon>ecological metagenomes</taxon>
    </lineage>
</organism>